<feature type="non-terminal residue" evidence="2">
    <location>
        <position position="1"/>
    </location>
</feature>
<feature type="transmembrane region" description="Helical" evidence="1">
    <location>
        <begin position="46"/>
        <end position="67"/>
    </location>
</feature>
<dbReference type="EMBL" id="BART01013115">
    <property type="protein sequence ID" value="GAG88842.1"/>
    <property type="molecule type" value="Genomic_DNA"/>
</dbReference>
<name>X1C692_9ZZZZ</name>
<gene>
    <name evidence="2" type="ORF">S01H4_27009</name>
</gene>
<evidence type="ECO:0000256" key="1">
    <source>
        <dbReference type="SAM" id="Phobius"/>
    </source>
</evidence>
<keyword evidence="1" id="KW-0472">Membrane</keyword>
<proteinExistence type="predicted"/>
<reference evidence="2" key="1">
    <citation type="journal article" date="2014" name="Front. Microbiol.">
        <title>High frequency of phylogenetically diverse reductive dehalogenase-homologous genes in deep subseafloor sedimentary metagenomes.</title>
        <authorList>
            <person name="Kawai M."/>
            <person name="Futagami T."/>
            <person name="Toyoda A."/>
            <person name="Takaki Y."/>
            <person name="Nishi S."/>
            <person name="Hori S."/>
            <person name="Arai W."/>
            <person name="Tsubouchi T."/>
            <person name="Morono Y."/>
            <person name="Uchiyama I."/>
            <person name="Ito T."/>
            <person name="Fujiyama A."/>
            <person name="Inagaki F."/>
            <person name="Takami H."/>
        </authorList>
    </citation>
    <scope>NUCLEOTIDE SEQUENCE</scope>
    <source>
        <strain evidence="2">Expedition CK06-06</strain>
    </source>
</reference>
<organism evidence="2">
    <name type="scientific">marine sediment metagenome</name>
    <dbReference type="NCBI Taxonomy" id="412755"/>
    <lineage>
        <taxon>unclassified sequences</taxon>
        <taxon>metagenomes</taxon>
        <taxon>ecological metagenomes</taxon>
    </lineage>
</organism>
<evidence type="ECO:0000313" key="2">
    <source>
        <dbReference type="EMBL" id="GAG88842.1"/>
    </source>
</evidence>
<accession>X1C692</accession>
<keyword evidence="1" id="KW-1133">Transmembrane helix</keyword>
<protein>
    <submittedName>
        <fullName evidence="2">Uncharacterized protein</fullName>
    </submittedName>
</protein>
<sequence>KKIIIIGALGMDFHIFNTVFKDNEEYEVIAFTIAGEQNNQSNPFHFLTFLLFLTALLLLFRNVLLLFL</sequence>
<dbReference type="AlphaFoldDB" id="X1C692"/>
<comment type="caution">
    <text evidence="2">The sequence shown here is derived from an EMBL/GenBank/DDBJ whole genome shotgun (WGS) entry which is preliminary data.</text>
</comment>
<keyword evidence="1" id="KW-0812">Transmembrane</keyword>